<dbReference type="SUPFAM" id="SSF56112">
    <property type="entry name" value="Protein kinase-like (PK-like)"/>
    <property type="match status" value="1"/>
</dbReference>
<gene>
    <name evidence="3" type="ORF">ACFQV2_34975</name>
</gene>
<keyword evidence="4" id="KW-1185">Reference proteome</keyword>
<organism evidence="3 4">
    <name type="scientific">Actinokineospora soli</name>
    <dbReference type="NCBI Taxonomy" id="1048753"/>
    <lineage>
        <taxon>Bacteria</taxon>
        <taxon>Bacillati</taxon>
        <taxon>Actinomycetota</taxon>
        <taxon>Actinomycetes</taxon>
        <taxon>Pseudonocardiales</taxon>
        <taxon>Pseudonocardiaceae</taxon>
        <taxon>Actinokineospora</taxon>
    </lineage>
</organism>
<feature type="domain" description="Protein kinase" evidence="2">
    <location>
        <begin position="1"/>
        <end position="73"/>
    </location>
</feature>
<feature type="region of interest" description="Disordered" evidence="1">
    <location>
        <begin position="75"/>
        <end position="105"/>
    </location>
</feature>
<evidence type="ECO:0000313" key="4">
    <source>
        <dbReference type="Proteomes" id="UP001596512"/>
    </source>
</evidence>
<protein>
    <recommendedName>
        <fullName evidence="2">Protein kinase domain-containing protein</fullName>
    </recommendedName>
</protein>
<sequence length="105" mass="10877">MYSLGSTLYAAIEGEPPFGLTENTLGLLHAVAAGKINPPQRSGALTPVLVALLAREPEDRPTAARTREMLAAVAAARTPTCPPPRSSCRSTRATSTPGWSPGPPS</sequence>
<evidence type="ECO:0000259" key="2">
    <source>
        <dbReference type="PROSITE" id="PS50011"/>
    </source>
</evidence>
<dbReference type="InterPro" id="IPR000719">
    <property type="entry name" value="Prot_kinase_dom"/>
</dbReference>
<dbReference type="Gene3D" id="1.10.510.10">
    <property type="entry name" value="Transferase(Phosphotransferase) domain 1"/>
    <property type="match status" value="1"/>
</dbReference>
<feature type="compositionally biased region" description="Low complexity" evidence="1">
    <location>
        <begin position="86"/>
        <end position="99"/>
    </location>
</feature>
<proteinExistence type="predicted"/>
<accession>A0ABW2TYL2</accession>
<dbReference type="Proteomes" id="UP001596512">
    <property type="component" value="Unassembled WGS sequence"/>
</dbReference>
<dbReference type="EMBL" id="JBHTEY010000004">
    <property type="protein sequence ID" value="MFC7617841.1"/>
    <property type="molecule type" value="Genomic_DNA"/>
</dbReference>
<comment type="caution">
    <text evidence="3">The sequence shown here is derived from an EMBL/GenBank/DDBJ whole genome shotgun (WGS) entry which is preliminary data.</text>
</comment>
<evidence type="ECO:0000313" key="3">
    <source>
        <dbReference type="EMBL" id="MFC7617841.1"/>
    </source>
</evidence>
<dbReference type="PROSITE" id="PS50011">
    <property type="entry name" value="PROTEIN_KINASE_DOM"/>
    <property type="match status" value="1"/>
</dbReference>
<name>A0ABW2TYL2_9PSEU</name>
<dbReference type="InterPro" id="IPR011009">
    <property type="entry name" value="Kinase-like_dom_sf"/>
</dbReference>
<reference evidence="4" key="1">
    <citation type="journal article" date="2019" name="Int. J. Syst. Evol. Microbiol.">
        <title>The Global Catalogue of Microorganisms (GCM) 10K type strain sequencing project: providing services to taxonomists for standard genome sequencing and annotation.</title>
        <authorList>
            <consortium name="The Broad Institute Genomics Platform"/>
            <consortium name="The Broad Institute Genome Sequencing Center for Infectious Disease"/>
            <person name="Wu L."/>
            <person name="Ma J."/>
        </authorList>
    </citation>
    <scope>NUCLEOTIDE SEQUENCE [LARGE SCALE GENOMIC DNA]</scope>
    <source>
        <strain evidence="4">JCM 17695</strain>
    </source>
</reference>
<evidence type="ECO:0000256" key="1">
    <source>
        <dbReference type="SAM" id="MobiDB-lite"/>
    </source>
</evidence>